<keyword evidence="2" id="KW-1185">Reference proteome</keyword>
<reference evidence="2" key="1">
    <citation type="journal article" date="2013" name="Nature">
        <title>Draft genome of the wheat A-genome progenitor Triticum urartu.</title>
        <authorList>
            <person name="Ling H.Q."/>
            <person name="Zhao S."/>
            <person name="Liu D."/>
            <person name="Wang J."/>
            <person name="Sun H."/>
            <person name="Zhang C."/>
            <person name="Fan H."/>
            <person name="Li D."/>
            <person name="Dong L."/>
            <person name="Tao Y."/>
            <person name="Gao C."/>
            <person name="Wu H."/>
            <person name="Li Y."/>
            <person name="Cui Y."/>
            <person name="Guo X."/>
            <person name="Zheng S."/>
            <person name="Wang B."/>
            <person name="Yu K."/>
            <person name="Liang Q."/>
            <person name="Yang W."/>
            <person name="Lou X."/>
            <person name="Chen J."/>
            <person name="Feng M."/>
            <person name="Jian J."/>
            <person name="Zhang X."/>
            <person name="Luo G."/>
            <person name="Jiang Y."/>
            <person name="Liu J."/>
            <person name="Wang Z."/>
            <person name="Sha Y."/>
            <person name="Zhang B."/>
            <person name="Wu H."/>
            <person name="Tang D."/>
            <person name="Shen Q."/>
            <person name="Xue P."/>
            <person name="Zou S."/>
            <person name="Wang X."/>
            <person name="Liu X."/>
            <person name="Wang F."/>
            <person name="Yang Y."/>
            <person name="An X."/>
            <person name="Dong Z."/>
            <person name="Zhang K."/>
            <person name="Zhang X."/>
            <person name="Luo M.C."/>
            <person name="Dvorak J."/>
            <person name="Tong Y."/>
            <person name="Wang J."/>
            <person name="Yang H."/>
            <person name="Li Z."/>
            <person name="Wang D."/>
            <person name="Zhang A."/>
            <person name="Wang J."/>
        </authorList>
    </citation>
    <scope>NUCLEOTIDE SEQUENCE</scope>
    <source>
        <strain evidence="2">cv. G1812</strain>
    </source>
</reference>
<accession>A0A8R7QK50</accession>
<organism evidence="1 2">
    <name type="scientific">Triticum urartu</name>
    <name type="common">Red wild einkorn</name>
    <name type="synonym">Crithodium urartu</name>
    <dbReference type="NCBI Taxonomy" id="4572"/>
    <lineage>
        <taxon>Eukaryota</taxon>
        <taxon>Viridiplantae</taxon>
        <taxon>Streptophyta</taxon>
        <taxon>Embryophyta</taxon>
        <taxon>Tracheophyta</taxon>
        <taxon>Spermatophyta</taxon>
        <taxon>Magnoliopsida</taxon>
        <taxon>Liliopsida</taxon>
        <taxon>Poales</taxon>
        <taxon>Poaceae</taxon>
        <taxon>BOP clade</taxon>
        <taxon>Pooideae</taxon>
        <taxon>Triticodae</taxon>
        <taxon>Triticeae</taxon>
        <taxon>Triticinae</taxon>
        <taxon>Triticum</taxon>
    </lineage>
</organism>
<dbReference type="Gramene" id="TuG1812G0500004393.01.T01">
    <property type="protein sequence ID" value="TuG1812G0500004393.01.T01.cds276808"/>
    <property type="gene ID" value="TuG1812G0500004393.01"/>
</dbReference>
<dbReference type="AlphaFoldDB" id="A0A8R7QK50"/>
<evidence type="ECO:0000313" key="2">
    <source>
        <dbReference type="Proteomes" id="UP000015106"/>
    </source>
</evidence>
<evidence type="ECO:0000313" key="1">
    <source>
        <dbReference type="EnsemblPlants" id="TuG1812G0500004393.01.T01.cds276808"/>
    </source>
</evidence>
<protein>
    <submittedName>
        <fullName evidence="1">Uncharacterized protein</fullName>
    </submittedName>
</protein>
<proteinExistence type="predicted"/>
<reference evidence="1" key="2">
    <citation type="submission" date="2018-03" db="EMBL/GenBank/DDBJ databases">
        <title>The Triticum urartu genome reveals the dynamic nature of wheat genome evolution.</title>
        <authorList>
            <person name="Ling H."/>
            <person name="Ma B."/>
            <person name="Shi X."/>
            <person name="Liu H."/>
            <person name="Dong L."/>
            <person name="Sun H."/>
            <person name="Cao Y."/>
            <person name="Gao Q."/>
            <person name="Zheng S."/>
            <person name="Li Y."/>
            <person name="Yu Y."/>
            <person name="Du H."/>
            <person name="Qi M."/>
            <person name="Li Y."/>
            <person name="Yu H."/>
            <person name="Cui Y."/>
            <person name="Wang N."/>
            <person name="Chen C."/>
            <person name="Wu H."/>
            <person name="Zhao Y."/>
            <person name="Zhang J."/>
            <person name="Li Y."/>
            <person name="Zhou W."/>
            <person name="Zhang B."/>
            <person name="Hu W."/>
            <person name="Eijk M."/>
            <person name="Tang J."/>
            <person name="Witsenboer H."/>
            <person name="Zhao S."/>
            <person name="Li Z."/>
            <person name="Zhang A."/>
            <person name="Wang D."/>
            <person name="Liang C."/>
        </authorList>
    </citation>
    <scope>NUCLEOTIDE SEQUENCE [LARGE SCALE GENOMIC DNA]</scope>
    <source>
        <strain evidence="1">cv. G1812</strain>
    </source>
</reference>
<sequence length="57" mass="6201">MSWNTADLSIDIIILGSAIWNASDLSFDVILHLIPQAVLPEKGARVHRASVLQTESS</sequence>
<name>A0A8R7QK50_TRIUA</name>
<reference evidence="1" key="3">
    <citation type="submission" date="2022-06" db="UniProtKB">
        <authorList>
            <consortium name="EnsemblPlants"/>
        </authorList>
    </citation>
    <scope>IDENTIFICATION</scope>
</reference>
<dbReference type="Proteomes" id="UP000015106">
    <property type="component" value="Chromosome 5"/>
</dbReference>
<dbReference type="EnsemblPlants" id="TuG1812G0500004393.01.T01">
    <property type="protein sequence ID" value="TuG1812G0500004393.01.T01.cds276808"/>
    <property type="gene ID" value="TuG1812G0500004393.01"/>
</dbReference>